<keyword evidence="4" id="KW-1185">Reference proteome</keyword>
<sequence>MLENNQNLPYYNIDDFINDCANKKIIVFKKAQEDAKTFFNISTQADLLHFIAYGGCEKLHFINSKLWDKNPGKNNPTMVDGYEFTTNNKNGYIAFMKSKQTGLWIIKSFHEAYSISINDLLYKPFSGLDLED</sequence>
<dbReference type="AlphaFoldDB" id="A0A0B7GPJ0"/>
<reference evidence="2 5" key="3">
    <citation type="submission" date="2019-08" db="EMBL/GenBank/DDBJ databases">
        <authorList>
            <person name="Kuhnert P."/>
        </authorList>
    </citation>
    <scope>NUCLEOTIDE SEQUENCE [LARGE SCALE GENOMIC DNA]</scope>
    <source>
        <strain evidence="2 5">B36.5</strain>
    </source>
</reference>
<evidence type="ECO:0000313" key="5">
    <source>
        <dbReference type="Proteomes" id="UP000323594"/>
    </source>
</evidence>
<organism evidence="1 4">
    <name type="scientific">Treponema phagedenis</name>
    <dbReference type="NCBI Taxonomy" id="162"/>
    <lineage>
        <taxon>Bacteria</taxon>
        <taxon>Pseudomonadati</taxon>
        <taxon>Spirochaetota</taxon>
        <taxon>Spirochaetia</taxon>
        <taxon>Spirochaetales</taxon>
        <taxon>Treponemataceae</taxon>
        <taxon>Treponema</taxon>
    </lineage>
</organism>
<proteinExistence type="predicted"/>
<reference evidence="1" key="1">
    <citation type="submission" date="2015-01" db="EMBL/GenBank/DDBJ databases">
        <authorList>
            <person name="Xiang T."/>
            <person name="Song Y."/>
            <person name="Huang L."/>
            <person name="Wang B."/>
            <person name="Wu P."/>
        </authorList>
    </citation>
    <scope>NUCLEOTIDE SEQUENCE [LARGE SCALE GENOMIC DNA]</scope>
    <source>
        <strain evidence="1">V1</strain>
    </source>
</reference>
<accession>A0A0B7GPJ0</accession>
<protein>
    <submittedName>
        <fullName evidence="1">Uncharacterized protein</fullName>
    </submittedName>
</protein>
<dbReference type="Proteomes" id="UP000323594">
    <property type="component" value="Chromosome"/>
</dbReference>
<gene>
    <name evidence="2" type="ORF">FUT82_02540</name>
    <name evidence="3" type="ORF">FUT82_07890</name>
    <name evidence="1" type="ORF">TPHV1_10142</name>
</gene>
<dbReference type="OrthoDB" id="9846001at2"/>
<dbReference type="Proteomes" id="UP000042527">
    <property type="component" value="Unassembled WGS sequence"/>
</dbReference>
<evidence type="ECO:0000313" key="2">
    <source>
        <dbReference type="EMBL" id="QEJ96969.1"/>
    </source>
</evidence>
<evidence type="ECO:0000313" key="3">
    <source>
        <dbReference type="EMBL" id="QEJ97924.1"/>
    </source>
</evidence>
<evidence type="ECO:0000313" key="1">
    <source>
        <dbReference type="EMBL" id="CEM60474.1"/>
    </source>
</evidence>
<dbReference type="EMBL" id="CDNC01000001">
    <property type="protein sequence ID" value="CEM60474.1"/>
    <property type="molecule type" value="Genomic_DNA"/>
</dbReference>
<dbReference type="EMBL" id="CP042817">
    <property type="protein sequence ID" value="QEJ96969.1"/>
    <property type="molecule type" value="Genomic_DNA"/>
</dbReference>
<reference evidence="4" key="2">
    <citation type="submission" date="2015-01" db="EMBL/GenBank/DDBJ databases">
        <authorList>
            <person name="Manzoor Shahid"/>
            <person name="Zubair Saima"/>
        </authorList>
    </citation>
    <scope>NUCLEOTIDE SEQUENCE [LARGE SCALE GENOMIC DNA]</scope>
    <source>
        <strain evidence="4">V1</strain>
    </source>
</reference>
<dbReference type="EMBL" id="CP042817">
    <property type="protein sequence ID" value="QEJ97924.1"/>
    <property type="molecule type" value="Genomic_DNA"/>
</dbReference>
<evidence type="ECO:0000313" key="4">
    <source>
        <dbReference type="Proteomes" id="UP000042527"/>
    </source>
</evidence>
<name>A0A0B7GPJ0_TREPH</name>
<dbReference type="RefSeq" id="WP_044634216.1">
    <property type="nucleotide sequence ID" value="NZ_CDNC01000001.1"/>
</dbReference>